<evidence type="ECO:0000256" key="1">
    <source>
        <dbReference type="SAM" id="Phobius"/>
    </source>
</evidence>
<protein>
    <submittedName>
        <fullName evidence="2">Uncharacterized protein</fullName>
    </submittedName>
</protein>
<organism evidence="2 3">
    <name type="scientific">Gnathostoma spinigerum</name>
    <dbReference type="NCBI Taxonomy" id="75299"/>
    <lineage>
        <taxon>Eukaryota</taxon>
        <taxon>Metazoa</taxon>
        <taxon>Ecdysozoa</taxon>
        <taxon>Nematoda</taxon>
        <taxon>Chromadorea</taxon>
        <taxon>Rhabditida</taxon>
        <taxon>Spirurina</taxon>
        <taxon>Gnathostomatomorpha</taxon>
        <taxon>Gnathostomatoidea</taxon>
        <taxon>Gnathostomatidae</taxon>
        <taxon>Gnathostoma</taxon>
    </lineage>
</organism>
<keyword evidence="3" id="KW-1185">Reference proteome</keyword>
<name>A0ABD6E1I6_9BILA</name>
<gene>
    <name evidence="2" type="ORF">AB6A40_000107</name>
</gene>
<sequence length="147" mass="17123">MAVELWRPSNVLMRYGEVLAFGQLTGIILAGFLQFVHSIICFEWFRIHGMKLTRNAVPLFDERNLLETTNNLNFYPAPVLDDTTPAGIPESRLPGLLAVFRNEKDERMQQWYKQHYGKVYENAMKAMAERKSMQKVVRKEEEMDKAP</sequence>
<evidence type="ECO:0000313" key="3">
    <source>
        <dbReference type="Proteomes" id="UP001608902"/>
    </source>
</evidence>
<evidence type="ECO:0000313" key="2">
    <source>
        <dbReference type="EMBL" id="MFH4973398.1"/>
    </source>
</evidence>
<feature type="transmembrane region" description="Helical" evidence="1">
    <location>
        <begin position="20"/>
        <end position="45"/>
    </location>
</feature>
<keyword evidence="1" id="KW-0812">Transmembrane</keyword>
<comment type="caution">
    <text evidence="2">The sequence shown here is derived from an EMBL/GenBank/DDBJ whole genome shotgun (WGS) entry which is preliminary data.</text>
</comment>
<dbReference type="Proteomes" id="UP001608902">
    <property type="component" value="Unassembled WGS sequence"/>
</dbReference>
<dbReference type="AlphaFoldDB" id="A0ABD6E1I6"/>
<reference evidence="2 3" key="1">
    <citation type="submission" date="2024-08" db="EMBL/GenBank/DDBJ databases">
        <title>Gnathostoma spinigerum genome.</title>
        <authorList>
            <person name="Gonzalez-Bertolin B."/>
            <person name="Monzon S."/>
            <person name="Zaballos A."/>
            <person name="Jimenez P."/>
            <person name="Dekumyoy P."/>
            <person name="Varona S."/>
            <person name="Cuesta I."/>
            <person name="Sumanam S."/>
            <person name="Adisakwattana P."/>
            <person name="Gasser R.B."/>
            <person name="Hernandez-Gonzalez A."/>
            <person name="Young N.D."/>
            <person name="Perteguer M.J."/>
        </authorList>
    </citation>
    <scope>NUCLEOTIDE SEQUENCE [LARGE SCALE GENOMIC DNA]</scope>
    <source>
        <strain evidence="2">AL3</strain>
        <tissue evidence="2">Liver</tissue>
    </source>
</reference>
<dbReference type="EMBL" id="JBGFUD010000023">
    <property type="protein sequence ID" value="MFH4973398.1"/>
    <property type="molecule type" value="Genomic_DNA"/>
</dbReference>
<proteinExistence type="predicted"/>
<accession>A0ABD6E1I6</accession>
<keyword evidence="1" id="KW-0472">Membrane</keyword>
<keyword evidence="1" id="KW-1133">Transmembrane helix</keyword>